<accession>A0A7C5N780</accession>
<dbReference type="GO" id="GO:0009403">
    <property type="term" value="P:toxin biosynthetic process"/>
    <property type="evidence" value="ECO:0007669"/>
    <property type="project" value="InterPro"/>
</dbReference>
<proteinExistence type="predicted"/>
<comment type="caution">
    <text evidence="6">The sequence shown here is derived from an EMBL/GenBank/DDBJ whole genome shotgun (WGS) entry which is preliminary data.</text>
</comment>
<dbReference type="InterPro" id="IPR052719">
    <property type="entry name" value="CvpA-like"/>
</dbReference>
<sequence length="157" mass="17124">IIVVVLVSTAIGLVRGFVREAFSLAVWILAFWVSWTFFRQFSGFLEPAISTPSVRLGLAFAGLMVASLVVGGLANYLLIRLVQKTGLSGSDRFVGMIFGAARGVLVVAVLVLLAGLTPLPGDPWWQASKLIPFFEELALWLKEMLPPEVADKFQFLV</sequence>
<feature type="transmembrane region" description="Helical" evidence="5">
    <location>
        <begin position="21"/>
        <end position="38"/>
    </location>
</feature>
<dbReference type="GO" id="GO:0016020">
    <property type="term" value="C:membrane"/>
    <property type="evidence" value="ECO:0007669"/>
    <property type="project" value="UniProtKB-SubCell"/>
</dbReference>
<feature type="non-terminal residue" evidence="6">
    <location>
        <position position="1"/>
    </location>
</feature>
<evidence type="ECO:0000313" key="6">
    <source>
        <dbReference type="EMBL" id="HHH12786.1"/>
    </source>
</evidence>
<dbReference type="EMBL" id="DROM01000060">
    <property type="protein sequence ID" value="HHH12786.1"/>
    <property type="molecule type" value="Genomic_DNA"/>
</dbReference>
<feature type="transmembrane region" description="Helical" evidence="5">
    <location>
        <begin position="58"/>
        <end position="81"/>
    </location>
</feature>
<evidence type="ECO:0000256" key="3">
    <source>
        <dbReference type="ARBA" id="ARBA00022989"/>
    </source>
</evidence>
<gene>
    <name evidence="6" type="ORF">ENJ98_00960</name>
</gene>
<comment type="subcellular location">
    <subcellularLocation>
        <location evidence="1">Membrane</location>
        <topology evidence="1">Multi-pass membrane protein</topology>
    </subcellularLocation>
</comment>
<keyword evidence="3 5" id="KW-1133">Transmembrane helix</keyword>
<dbReference type="InterPro" id="IPR003825">
    <property type="entry name" value="Colicin-V_CvpA"/>
</dbReference>
<keyword evidence="4 5" id="KW-0472">Membrane</keyword>
<dbReference type="PANTHER" id="PTHR36926">
    <property type="entry name" value="COLICIN V PRODUCTION PROTEIN"/>
    <property type="match status" value="1"/>
</dbReference>
<organism evidence="6">
    <name type="scientific">Thiolapillus brandeum</name>
    <dbReference type="NCBI Taxonomy" id="1076588"/>
    <lineage>
        <taxon>Bacteria</taxon>
        <taxon>Pseudomonadati</taxon>
        <taxon>Pseudomonadota</taxon>
        <taxon>Gammaproteobacteria</taxon>
        <taxon>Chromatiales</taxon>
        <taxon>Sedimenticolaceae</taxon>
        <taxon>Thiolapillus</taxon>
    </lineage>
</organism>
<keyword evidence="2 5" id="KW-0812">Transmembrane</keyword>
<feature type="transmembrane region" description="Helical" evidence="5">
    <location>
        <begin position="93"/>
        <end position="116"/>
    </location>
</feature>
<dbReference type="PANTHER" id="PTHR36926:SF1">
    <property type="entry name" value="COLICIN V PRODUCTION PROTEIN"/>
    <property type="match status" value="1"/>
</dbReference>
<evidence type="ECO:0000256" key="5">
    <source>
        <dbReference type="SAM" id="Phobius"/>
    </source>
</evidence>
<protein>
    <submittedName>
        <fullName evidence="6">CvpA family protein</fullName>
    </submittedName>
</protein>
<name>A0A7C5N780_9GAMM</name>
<evidence type="ECO:0000256" key="2">
    <source>
        <dbReference type="ARBA" id="ARBA00022692"/>
    </source>
</evidence>
<dbReference type="AlphaFoldDB" id="A0A7C5N780"/>
<dbReference type="Pfam" id="PF02674">
    <property type="entry name" value="Colicin_V"/>
    <property type="match status" value="1"/>
</dbReference>
<evidence type="ECO:0000256" key="4">
    <source>
        <dbReference type="ARBA" id="ARBA00023136"/>
    </source>
</evidence>
<reference evidence="6" key="1">
    <citation type="journal article" date="2020" name="mSystems">
        <title>Genome- and Community-Level Interaction Insights into Carbon Utilization and Element Cycling Functions of Hydrothermarchaeota in Hydrothermal Sediment.</title>
        <authorList>
            <person name="Zhou Z."/>
            <person name="Liu Y."/>
            <person name="Xu W."/>
            <person name="Pan J."/>
            <person name="Luo Z.H."/>
            <person name="Li M."/>
        </authorList>
    </citation>
    <scope>NUCLEOTIDE SEQUENCE [LARGE SCALE GENOMIC DNA]</scope>
    <source>
        <strain evidence="6">HyVt-535</strain>
    </source>
</reference>
<dbReference type="Proteomes" id="UP000886100">
    <property type="component" value="Unassembled WGS sequence"/>
</dbReference>
<evidence type="ECO:0000256" key="1">
    <source>
        <dbReference type="ARBA" id="ARBA00004141"/>
    </source>
</evidence>